<organism evidence="1 2">
    <name type="scientific">Ophiobolus disseminans</name>
    <dbReference type="NCBI Taxonomy" id="1469910"/>
    <lineage>
        <taxon>Eukaryota</taxon>
        <taxon>Fungi</taxon>
        <taxon>Dikarya</taxon>
        <taxon>Ascomycota</taxon>
        <taxon>Pezizomycotina</taxon>
        <taxon>Dothideomycetes</taxon>
        <taxon>Pleosporomycetidae</taxon>
        <taxon>Pleosporales</taxon>
        <taxon>Pleosporineae</taxon>
        <taxon>Phaeosphaeriaceae</taxon>
        <taxon>Ophiobolus</taxon>
    </lineage>
</organism>
<name>A0A6A6ZMY4_9PLEO</name>
<sequence length="129" mass="14884">MAYLSLLMYRIKVPSFRRVVHRLRDGNPRFWREQCGKTLTTGPDMEMHSALSLSNGAPAFCALGQEQSITFKDLQRIQDIEKAQEALLFLKSNMEILGELKQYHMYATSYLDFLIELKTSCKAYLAVQD</sequence>
<protein>
    <submittedName>
        <fullName evidence="1">Uncharacterized protein</fullName>
    </submittedName>
</protein>
<proteinExistence type="predicted"/>
<dbReference type="AlphaFoldDB" id="A0A6A6ZMY4"/>
<keyword evidence="2" id="KW-1185">Reference proteome</keyword>
<dbReference type="EMBL" id="MU006235">
    <property type="protein sequence ID" value="KAF2822143.1"/>
    <property type="molecule type" value="Genomic_DNA"/>
</dbReference>
<dbReference type="Proteomes" id="UP000799424">
    <property type="component" value="Unassembled WGS sequence"/>
</dbReference>
<dbReference type="OrthoDB" id="5396681at2759"/>
<gene>
    <name evidence="1" type="ORF">CC86DRAFT_410527</name>
</gene>
<accession>A0A6A6ZMY4</accession>
<reference evidence="1" key="1">
    <citation type="journal article" date="2020" name="Stud. Mycol.">
        <title>101 Dothideomycetes genomes: a test case for predicting lifestyles and emergence of pathogens.</title>
        <authorList>
            <person name="Haridas S."/>
            <person name="Albert R."/>
            <person name="Binder M."/>
            <person name="Bloem J."/>
            <person name="Labutti K."/>
            <person name="Salamov A."/>
            <person name="Andreopoulos B."/>
            <person name="Baker S."/>
            <person name="Barry K."/>
            <person name="Bills G."/>
            <person name="Bluhm B."/>
            <person name="Cannon C."/>
            <person name="Castanera R."/>
            <person name="Culley D."/>
            <person name="Daum C."/>
            <person name="Ezra D."/>
            <person name="Gonzalez J."/>
            <person name="Henrissat B."/>
            <person name="Kuo A."/>
            <person name="Liang C."/>
            <person name="Lipzen A."/>
            <person name="Lutzoni F."/>
            <person name="Magnuson J."/>
            <person name="Mondo S."/>
            <person name="Nolan M."/>
            <person name="Ohm R."/>
            <person name="Pangilinan J."/>
            <person name="Park H.-J."/>
            <person name="Ramirez L."/>
            <person name="Alfaro M."/>
            <person name="Sun H."/>
            <person name="Tritt A."/>
            <person name="Yoshinaga Y."/>
            <person name="Zwiers L.-H."/>
            <person name="Turgeon B."/>
            <person name="Goodwin S."/>
            <person name="Spatafora J."/>
            <person name="Crous P."/>
            <person name="Grigoriev I."/>
        </authorList>
    </citation>
    <scope>NUCLEOTIDE SEQUENCE</scope>
    <source>
        <strain evidence="1">CBS 113818</strain>
    </source>
</reference>
<evidence type="ECO:0000313" key="1">
    <source>
        <dbReference type="EMBL" id="KAF2822143.1"/>
    </source>
</evidence>
<evidence type="ECO:0000313" key="2">
    <source>
        <dbReference type="Proteomes" id="UP000799424"/>
    </source>
</evidence>